<keyword evidence="1 3" id="KW-0963">Cytoplasm</keyword>
<dbReference type="InterPro" id="IPR003728">
    <property type="entry name" value="Ribosome_maturation_RimP"/>
</dbReference>
<dbReference type="HAMAP" id="MF_01077">
    <property type="entry name" value="RimP"/>
    <property type="match status" value="1"/>
</dbReference>
<dbReference type="SUPFAM" id="SSF74942">
    <property type="entry name" value="YhbC-like, C-terminal domain"/>
    <property type="match status" value="1"/>
</dbReference>
<protein>
    <recommendedName>
        <fullName evidence="3">Ribosome maturation factor RimP</fullName>
    </recommendedName>
</protein>
<dbReference type="Proteomes" id="UP001165366">
    <property type="component" value="Unassembled WGS sequence"/>
</dbReference>
<dbReference type="SUPFAM" id="SSF75420">
    <property type="entry name" value="YhbC-like, N-terminal domain"/>
    <property type="match status" value="1"/>
</dbReference>
<comment type="similarity">
    <text evidence="3">Belongs to the RimP family.</text>
</comment>
<name>A0ABS9KB71_9BACT</name>
<comment type="caution">
    <text evidence="6">The sequence shown here is derived from an EMBL/GenBank/DDBJ whole genome shotgun (WGS) entry which is preliminary data.</text>
</comment>
<reference evidence="6" key="1">
    <citation type="submission" date="2022-01" db="EMBL/GenBank/DDBJ databases">
        <authorList>
            <person name="Wang Y."/>
        </authorList>
    </citation>
    <scope>NUCLEOTIDE SEQUENCE</scope>
    <source>
        <strain evidence="6">WB101</strain>
    </source>
</reference>
<sequence>MQNESIKKIKEIAYPIVDQGDTFLVDVEIKHHKVPEVWVLVDSESNNVSLDTYSALSKKIGDVLDREDIFPNQYRLNVSSPGLSRPLSDKRQYAKNKGRTAKVKFREDDQYYKLEGVIEQVDEDKISLKTNENGVKDISFDSIVETKIVPKI</sequence>
<evidence type="ECO:0000256" key="3">
    <source>
        <dbReference type="HAMAP-Rule" id="MF_01077"/>
    </source>
</evidence>
<evidence type="ECO:0000259" key="4">
    <source>
        <dbReference type="Pfam" id="PF02576"/>
    </source>
</evidence>
<dbReference type="EMBL" id="JAKLWS010000005">
    <property type="protein sequence ID" value="MCG2588081.1"/>
    <property type="molecule type" value="Genomic_DNA"/>
</dbReference>
<dbReference type="PANTHER" id="PTHR33867:SF1">
    <property type="entry name" value="RIBOSOME MATURATION FACTOR RIMP"/>
    <property type="match status" value="1"/>
</dbReference>
<organism evidence="6 7">
    <name type="scientific">Rhodohalobacter sulfatireducens</name>
    <dbReference type="NCBI Taxonomy" id="2911366"/>
    <lineage>
        <taxon>Bacteria</taxon>
        <taxon>Pseudomonadati</taxon>
        <taxon>Balneolota</taxon>
        <taxon>Balneolia</taxon>
        <taxon>Balneolales</taxon>
        <taxon>Balneolaceae</taxon>
        <taxon>Rhodohalobacter</taxon>
    </lineage>
</organism>
<comment type="function">
    <text evidence="3">Required for maturation of 30S ribosomal subunits.</text>
</comment>
<dbReference type="PANTHER" id="PTHR33867">
    <property type="entry name" value="RIBOSOME MATURATION FACTOR RIMP"/>
    <property type="match status" value="1"/>
</dbReference>
<evidence type="ECO:0000313" key="6">
    <source>
        <dbReference type="EMBL" id="MCG2588081.1"/>
    </source>
</evidence>
<feature type="domain" description="Ribosome maturation factor RimP C-terminal" evidence="5">
    <location>
        <begin position="87"/>
        <end position="151"/>
    </location>
</feature>
<accession>A0ABS9KB71</accession>
<gene>
    <name evidence="3" type="primary">rimP</name>
    <name evidence="6" type="ORF">L6773_05860</name>
</gene>
<dbReference type="InterPro" id="IPR035956">
    <property type="entry name" value="RimP_N_sf"/>
</dbReference>
<comment type="subcellular location">
    <subcellularLocation>
        <location evidence="3">Cytoplasm</location>
    </subcellularLocation>
</comment>
<evidence type="ECO:0000313" key="7">
    <source>
        <dbReference type="Proteomes" id="UP001165366"/>
    </source>
</evidence>
<dbReference type="RefSeq" id="WP_237852925.1">
    <property type="nucleotide sequence ID" value="NZ_JAKLWS010000005.1"/>
</dbReference>
<dbReference type="InterPro" id="IPR028989">
    <property type="entry name" value="RimP_N"/>
</dbReference>
<proteinExistence type="inferred from homology"/>
<feature type="domain" description="Ribosome maturation factor RimP N-terminal" evidence="4">
    <location>
        <begin position="14"/>
        <end position="83"/>
    </location>
</feature>
<dbReference type="Pfam" id="PF17384">
    <property type="entry name" value="DUF150_C"/>
    <property type="match status" value="1"/>
</dbReference>
<keyword evidence="7" id="KW-1185">Reference proteome</keyword>
<evidence type="ECO:0000256" key="2">
    <source>
        <dbReference type="ARBA" id="ARBA00022517"/>
    </source>
</evidence>
<dbReference type="Gene3D" id="3.30.300.70">
    <property type="entry name" value="RimP-like superfamily, N-terminal"/>
    <property type="match status" value="1"/>
</dbReference>
<dbReference type="Pfam" id="PF02576">
    <property type="entry name" value="RimP_N"/>
    <property type="match status" value="1"/>
</dbReference>
<dbReference type="InterPro" id="IPR036847">
    <property type="entry name" value="RimP_C_sf"/>
</dbReference>
<evidence type="ECO:0000256" key="1">
    <source>
        <dbReference type="ARBA" id="ARBA00022490"/>
    </source>
</evidence>
<reference evidence="6" key="2">
    <citation type="submission" date="2024-05" db="EMBL/GenBank/DDBJ databases">
        <title>Rhodohalobacter halophilus gen. nov., sp. nov., a moderately halophilic member of the family Balneolaceae.</title>
        <authorList>
            <person name="Xia J."/>
        </authorList>
    </citation>
    <scope>NUCLEOTIDE SEQUENCE</scope>
    <source>
        <strain evidence="6">WB101</strain>
    </source>
</reference>
<keyword evidence="2 3" id="KW-0690">Ribosome biogenesis</keyword>
<dbReference type="InterPro" id="IPR028998">
    <property type="entry name" value="RimP_C"/>
</dbReference>
<dbReference type="CDD" id="cd01734">
    <property type="entry name" value="YlxS_C"/>
    <property type="match status" value="1"/>
</dbReference>
<evidence type="ECO:0000259" key="5">
    <source>
        <dbReference type="Pfam" id="PF17384"/>
    </source>
</evidence>